<evidence type="ECO:0000256" key="1">
    <source>
        <dbReference type="ARBA" id="ARBA00000085"/>
    </source>
</evidence>
<dbReference type="Pfam" id="PF00989">
    <property type="entry name" value="PAS"/>
    <property type="match status" value="1"/>
</dbReference>
<dbReference type="SUPFAM" id="SSF55874">
    <property type="entry name" value="ATPase domain of HSP90 chaperone/DNA topoisomerase II/histidine kinase"/>
    <property type="match status" value="1"/>
</dbReference>
<evidence type="ECO:0000256" key="7">
    <source>
        <dbReference type="ARBA" id="ARBA00022692"/>
    </source>
</evidence>
<dbReference type="InterPro" id="IPR000700">
    <property type="entry name" value="PAS-assoc_C"/>
</dbReference>
<evidence type="ECO:0000256" key="5">
    <source>
        <dbReference type="ARBA" id="ARBA00022553"/>
    </source>
</evidence>
<comment type="subcellular location">
    <subcellularLocation>
        <location evidence="2">Cell membrane</location>
        <topology evidence="2">Multi-pass membrane protein</topology>
    </subcellularLocation>
</comment>
<feature type="domain" description="Response regulatory" evidence="18">
    <location>
        <begin position="929"/>
        <end position="1047"/>
    </location>
</feature>
<dbReference type="InterPro" id="IPR036097">
    <property type="entry name" value="HisK_dim/P_sf"/>
</dbReference>
<feature type="domain" description="PAC" evidence="20">
    <location>
        <begin position="466"/>
        <end position="517"/>
    </location>
</feature>
<evidence type="ECO:0000313" key="23">
    <source>
        <dbReference type="Proteomes" id="UP001219862"/>
    </source>
</evidence>
<comment type="catalytic activity">
    <reaction evidence="1">
        <text>ATP + protein L-histidine = ADP + protein N-phospho-L-histidine.</text>
        <dbReference type="EC" id="2.7.13.3"/>
    </reaction>
</comment>
<dbReference type="PROSITE" id="PS50110">
    <property type="entry name" value="RESPONSE_REGULATORY"/>
    <property type="match status" value="2"/>
</dbReference>
<protein>
    <recommendedName>
        <fullName evidence="3">histidine kinase</fullName>
        <ecNumber evidence="3">2.7.13.3</ecNumber>
    </recommendedName>
</protein>
<feature type="modified residue" description="4-aspartylphosphate" evidence="15">
    <location>
        <position position="835"/>
    </location>
</feature>
<dbReference type="SUPFAM" id="SSF55781">
    <property type="entry name" value="GAF domain-like"/>
    <property type="match status" value="1"/>
</dbReference>
<evidence type="ECO:0000256" key="10">
    <source>
        <dbReference type="ARBA" id="ARBA00022840"/>
    </source>
</evidence>
<evidence type="ECO:0000256" key="14">
    <source>
        <dbReference type="PROSITE-ProRule" id="PRU00110"/>
    </source>
</evidence>
<dbReference type="InterPro" id="IPR003661">
    <property type="entry name" value="HisK_dim/P_dom"/>
</dbReference>
<dbReference type="PROSITE" id="PS50894">
    <property type="entry name" value="HPT"/>
    <property type="match status" value="1"/>
</dbReference>
<dbReference type="InterPro" id="IPR001610">
    <property type="entry name" value="PAC"/>
</dbReference>
<dbReference type="InterPro" id="IPR001789">
    <property type="entry name" value="Sig_transdc_resp-reg_receiver"/>
</dbReference>
<evidence type="ECO:0000256" key="13">
    <source>
        <dbReference type="ARBA" id="ARBA00023136"/>
    </source>
</evidence>
<keyword evidence="11" id="KW-1133">Transmembrane helix</keyword>
<dbReference type="InterPro" id="IPR035965">
    <property type="entry name" value="PAS-like_dom_sf"/>
</dbReference>
<dbReference type="EMBL" id="JAQQXS010000005">
    <property type="protein sequence ID" value="MDC8784999.1"/>
    <property type="molecule type" value="Genomic_DNA"/>
</dbReference>
<dbReference type="Pfam" id="PF08448">
    <property type="entry name" value="PAS_4"/>
    <property type="match status" value="1"/>
</dbReference>
<reference evidence="22 23" key="1">
    <citation type="submission" date="2022-10" db="EMBL/GenBank/DDBJ databases">
        <title>paucibacter sp. hw8 Genome sequencing.</title>
        <authorList>
            <person name="Park S."/>
        </authorList>
    </citation>
    <scope>NUCLEOTIDE SEQUENCE [LARGE SCALE GENOMIC DNA]</scope>
    <source>
        <strain evidence="23">hw8</strain>
    </source>
</reference>
<dbReference type="SUPFAM" id="SSF52172">
    <property type="entry name" value="CheY-like"/>
    <property type="match status" value="2"/>
</dbReference>
<dbReference type="CDD" id="cd00082">
    <property type="entry name" value="HisKA"/>
    <property type="match status" value="1"/>
</dbReference>
<dbReference type="SMART" id="SM00448">
    <property type="entry name" value="REC"/>
    <property type="match status" value="2"/>
</dbReference>
<evidence type="ECO:0000259" key="18">
    <source>
        <dbReference type="PROSITE" id="PS50110"/>
    </source>
</evidence>
<evidence type="ECO:0000256" key="4">
    <source>
        <dbReference type="ARBA" id="ARBA00022475"/>
    </source>
</evidence>
<dbReference type="Pfam" id="PF00512">
    <property type="entry name" value="HisKA"/>
    <property type="match status" value="1"/>
</dbReference>
<keyword evidence="7" id="KW-0812">Transmembrane</keyword>
<keyword evidence="6" id="KW-0808">Transferase</keyword>
<organism evidence="22 23">
    <name type="scientific">Roseateles koreensis</name>
    <dbReference type="NCBI Taxonomy" id="2987526"/>
    <lineage>
        <taxon>Bacteria</taxon>
        <taxon>Pseudomonadati</taxon>
        <taxon>Pseudomonadota</taxon>
        <taxon>Betaproteobacteria</taxon>
        <taxon>Burkholderiales</taxon>
        <taxon>Sphaerotilaceae</taxon>
        <taxon>Roseateles</taxon>
    </lineage>
</organism>
<dbReference type="InterPro" id="IPR008207">
    <property type="entry name" value="Sig_transdc_His_kin_Hpt_dom"/>
</dbReference>
<feature type="modified residue" description="4-aspartylphosphate" evidence="15">
    <location>
        <position position="980"/>
    </location>
</feature>
<dbReference type="InterPro" id="IPR013767">
    <property type="entry name" value="PAS_fold"/>
</dbReference>
<dbReference type="CDD" id="cd17546">
    <property type="entry name" value="REC_hyHK_CKI1_RcsC-like"/>
    <property type="match status" value="2"/>
</dbReference>
<dbReference type="PROSITE" id="PS50109">
    <property type="entry name" value="HIS_KIN"/>
    <property type="match status" value="1"/>
</dbReference>
<dbReference type="CDD" id="cd00088">
    <property type="entry name" value="HPT"/>
    <property type="match status" value="1"/>
</dbReference>
<evidence type="ECO:0000256" key="2">
    <source>
        <dbReference type="ARBA" id="ARBA00004651"/>
    </source>
</evidence>
<dbReference type="SMART" id="SM00086">
    <property type="entry name" value="PAC"/>
    <property type="match status" value="3"/>
</dbReference>
<evidence type="ECO:0000259" key="20">
    <source>
        <dbReference type="PROSITE" id="PS50113"/>
    </source>
</evidence>
<evidence type="ECO:0000256" key="3">
    <source>
        <dbReference type="ARBA" id="ARBA00012438"/>
    </source>
</evidence>
<dbReference type="SMART" id="SM00387">
    <property type="entry name" value="HATPase_c"/>
    <property type="match status" value="1"/>
</dbReference>
<keyword evidence="12" id="KW-0902">Two-component regulatory system</keyword>
<dbReference type="EC" id="2.7.13.3" evidence="3"/>
<dbReference type="Proteomes" id="UP001219862">
    <property type="component" value="Unassembled WGS sequence"/>
</dbReference>
<feature type="domain" description="PAC" evidence="20">
    <location>
        <begin position="340"/>
        <end position="393"/>
    </location>
</feature>
<dbReference type="SMART" id="SM00091">
    <property type="entry name" value="PAS"/>
    <property type="match status" value="3"/>
</dbReference>
<keyword evidence="5 15" id="KW-0597">Phosphoprotein</keyword>
<dbReference type="InterPro" id="IPR000014">
    <property type="entry name" value="PAS"/>
</dbReference>
<feature type="domain" description="PAS" evidence="19">
    <location>
        <begin position="137"/>
        <end position="207"/>
    </location>
</feature>
<feature type="domain" description="Response regulatory" evidence="18">
    <location>
        <begin position="781"/>
        <end position="904"/>
    </location>
</feature>
<gene>
    <name evidence="22" type="ORF">PRZ01_07325</name>
</gene>
<evidence type="ECO:0000259" key="19">
    <source>
        <dbReference type="PROSITE" id="PS50112"/>
    </source>
</evidence>
<keyword evidence="10" id="KW-0067">ATP-binding</keyword>
<keyword evidence="23" id="KW-1185">Reference proteome</keyword>
<dbReference type="InterPro" id="IPR011006">
    <property type="entry name" value="CheY-like_superfamily"/>
</dbReference>
<evidence type="ECO:0000256" key="16">
    <source>
        <dbReference type="SAM" id="MobiDB-lite"/>
    </source>
</evidence>
<evidence type="ECO:0000256" key="12">
    <source>
        <dbReference type="ARBA" id="ARBA00023012"/>
    </source>
</evidence>
<evidence type="ECO:0000256" key="8">
    <source>
        <dbReference type="ARBA" id="ARBA00022741"/>
    </source>
</evidence>
<dbReference type="InterPro" id="IPR036890">
    <property type="entry name" value="HATPase_C_sf"/>
</dbReference>
<dbReference type="CDD" id="cd16922">
    <property type="entry name" value="HATPase_EvgS-ArcB-TorS-like"/>
    <property type="match status" value="1"/>
</dbReference>
<name>A0ABT5KQ17_9BURK</name>
<accession>A0ABT5KQ17</accession>
<evidence type="ECO:0000259" key="17">
    <source>
        <dbReference type="PROSITE" id="PS50109"/>
    </source>
</evidence>
<dbReference type="Gene3D" id="3.40.50.2300">
    <property type="match status" value="2"/>
</dbReference>
<dbReference type="InterPro" id="IPR003594">
    <property type="entry name" value="HATPase_dom"/>
</dbReference>
<dbReference type="PANTHER" id="PTHR45339:SF1">
    <property type="entry name" value="HYBRID SIGNAL TRANSDUCTION HISTIDINE KINASE J"/>
    <property type="match status" value="1"/>
</dbReference>
<feature type="modified residue" description="Phosphohistidine" evidence="14">
    <location>
        <position position="1123"/>
    </location>
</feature>
<keyword evidence="13" id="KW-0472">Membrane</keyword>
<dbReference type="PROSITE" id="PS50113">
    <property type="entry name" value="PAC"/>
    <property type="match status" value="3"/>
</dbReference>
<dbReference type="Gene3D" id="3.30.565.10">
    <property type="entry name" value="Histidine kinase-like ATPase, C-terminal domain"/>
    <property type="match status" value="1"/>
</dbReference>
<dbReference type="SUPFAM" id="SSF47384">
    <property type="entry name" value="Homodimeric domain of signal transducing histidine kinase"/>
    <property type="match status" value="1"/>
</dbReference>
<dbReference type="PRINTS" id="PR00344">
    <property type="entry name" value="BCTRLSENSOR"/>
</dbReference>
<evidence type="ECO:0000313" key="22">
    <source>
        <dbReference type="EMBL" id="MDC8784999.1"/>
    </source>
</evidence>
<dbReference type="NCBIfam" id="TIGR00229">
    <property type="entry name" value="sensory_box"/>
    <property type="match status" value="3"/>
</dbReference>
<feature type="domain" description="HPt" evidence="21">
    <location>
        <begin position="1081"/>
        <end position="1183"/>
    </location>
</feature>
<dbReference type="InterPro" id="IPR013656">
    <property type="entry name" value="PAS_4"/>
</dbReference>
<dbReference type="InterPro" id="IPR003018">
    <property type="entry name" value="GAF"/>
</dbReference>
<dbReference type="InterPro" id="IPR036641">
    <property type="entry name" value="HPT_dom_sf"/>
</dbReference>
<dbReference type="Gene3D" id="3.30.450.20">
    <property type="entry name" value="PAS domain"/>
    <property type="match status" value="3"/>
</dbReference>
<feature type="domain" description="Histidine kinase" evidence="17">
    <location>
        <begin position="542"/>
        <end position="763"/>
    </location>
</feature>
<dbReference type="Pfam" id="PF00072">
    <property type="entry name" value="Response_reg"/>
    <property type="match status" value="2"/>
</dbReference>
<feature type="domain" description="PAC" evidence="20">
    <location>
        <begin position="210"/>
        <end position="262"/>
    </location>
</feature>
<keyword evidence="8" id="KW-0547">Nucleotide-binding</keyword>
<keyword evidence="9" id="KW-0418">Kinase</keyword>
<dbReference type="Pfam" id="PF01627">
    <property type="entry name" value="Hpt"/>
    <property type="match status" value="1"/>
</dbReference>
<evidence type="ECO:0000256" key="9">
    <source>
        <dbReference type="ARBA" id="ARBA00022777"/>
    </source>
</evidence>
<dbReference type="Pfam" id="PF01590">
    <property type="entry name" value="GAF"/>
    <property type="match status" value="1"/>
</dbReference>
<feature type="region of interest" description="Disordered" evidence="16">
    <location>
        <begin position="1050"/>
        <end position="1070"/>
    </location>
</feature>
<dbReference type="Gene3D" id="1.20.120.160">
    <property type="entry name" value="HPT domain"/>
    <property type="match status" value="1"/>
</dbReference>
<dbReference type="InterPro" id="IPR029016">
    <property type="entry name" value="GAF-like_dom_sf"/>
</dbReference>
<dbReference type="InterPro" id="IPR004358">
    <property type="entry name" value="Sig_transdc_His_kin-like_C"/>
</dbReference>
<dbReference type="PROSITE" id="PS50112">
    <property type="entry name" value="PAS"/>
    <property type="match status" value="1"/>
</dbReference>
<dbReference type="InterPro" id="IPR005467">
    <property type="entry name" value="His_kinase_dom"/>
</dbReference>
<sequence length="1270" mass="140134">MQAAAAVCDVPISLVSLVDFDRQWFKAKVGLPEAEQTPRDVAFCAHAILEDGLFEIDNALDDPRFASNPLVASDPYIRFYCGANLTLSSGEKVGTLCVIDRKPRHLNDHQRTVLRLLAQAATAALERRRDALEFFKTEAKFRALSDASPLGIFAANVEGECTYTNVRWQEIHGLTLSQSLGRGYSQTLHPEDRDRVLEEMRTTLRANQDFRRTYRLQPAYGVVRTVRAWVKPVVGNDKELIGFVGSVEDITETMAIEKALEAERQFLASVIEGTGAGIWEWNVGTGAVRLNERWASMLGYTLSELSPVDISTWQRLCHEEDLAAALTALTEHFDGKIAYYDCELRMRHRQGHWVWVQARGSLKSRLENGDPEWMAGTHLDISERKQAQAALLERNRFMHTLVEVLPGLVAYWDTSLHCKFSNSAYQAWFGKSAQQMNNISLAELLGPELFAANEPYINAALRGETQHFERSLTKSDGSLSHTWGHYVPDKDVNEVRGFFVLVADITEIKQAHLALQSLNDELGLRTRQAESASAAKAQFLANMSHELRTPMNAVLGMLQLMKRTDLTPRQADYVDKSQLAAKTLLSILNDILDFSKIDAGKMTLDPQPFQLSQLLDDLAVIVSTNVGDKNIEVLFQISDQIPNNLIGDALRLKQILINLASNAIKFTDSGEVVISIDSIANDEQRVVAKFSIQDSGIGIPPDKLETIFEGFSQAEASTTRRFGGTGLGLAISQRFVALMGGRLTVHSELGKGSLFSFEVTFEKVSTLAEPQRISPLLKALRVLAIDDNAASLDLLCAYGHEFGWHVQVASSGAQGLAKLADATANKQPFDVVLVDWNMPAMDGWVVCERIRGLTNDSQPVLIMVTAHGREVLSKKAEHSNSSLDGFLVKPITPSMLLETVTEASVKMKTNGEVAPRTGHVSAMLLKGLRILLVEDSPFNQQVATELLSDEGAAVSLAEDGLAAVDAVRCAQPPFDLVLMDVQMPRMDGYEATRKIRRELGQVKIPIIAMTANAMPTDRQACLDAGMNDHIGKPIDFAELVEIVQRHTHRLSPAPLEHSPPRSDENSHGGQSVLDMPLALVRFGGREALLQRSIRTLIAAIESLPKQMHEEGIRDSSAAIRLLHTIKGNAGMTGAVLLADVAGKAEDRAEQQAKSGDLSPRFIEELLRSMDAVAQQSVEALKAYLAQHAPLMDQTAVIDRPVARRDMQRRLENLSTLLHDGNMRAIDEFDSLRFDLGRVHGGEIAELDAAIGSLDFQLAFKLLQKFRKTAP</sequence>
<dbReference type="SUPFAM" id="SSF55785">
    <property type="entry name" value="PYP-like sensor domain (PAS domain)"/>
    <property type="match status" value="3"/>
</dbReference>
<evidence type="ECO:0000256" key="6">
    <source>
        <dbReference type="ARBA" id="ARBA00022679"/>
    </source>
</evidence>
<dbReference type="PANTHER" id="PTHR45339">
    <property type="entry name" value="HYBRID SIGNAL TRANSDUCTION HISTIDINE KINASE J"/>
    <property type="match status" value="1"/>
</dbReference>
<evidence type="ECO:0000256" key="15">
    <source>
        <dbReference type="PROSITE-ProRule" id="PRU00169"/>
    </source>
</evidence>
<dbReference type="InterPro" id="IPR013655">
    <property type="entry name" value="PAS_fold_3"/>
</dbReference>
<dbReference type="Gene3D" id="1.10.287.130">
    <property type="match status" value="1"/>
</dbReference>
<dbReference type="Pfam" id="PF02518">
    <property type="entry name" value="HATPase_c"/>
    <property type="match status" value="1"/>
</dbReference>
<dbReference type="SUPFAM" id="SSF47226">
    <property type="entry name" value="Histidine-containing phosphotransfer domain, HPT domain"/>
    <property type="match status" value="1"/>
</dbReference>
<dbReference type="SMART" id="SM00388">
    <property type="entry name" value="HisKA"/>
    <property type="match status" value="1"/>
</dbReference>
<proteinExistence type="predicted"/>
<evidence type="ECO:0000256" key="11">
    <source>
        <dbReference type="ARBA" id="ARBA00022989"/>
    </source>
</evidence>
<keyword evidence="4" id="KW-1003">Cell membrane</keyword>
<dbReference type="CDD" id="cd00130">
    <property type="entry name" value="PAS"/>
    <property type="match status" value="3"/>
</dbReference>
<evidence type="ECO:0000259" key="21">
    <source>
        <dbReference type="PROSITE" id="PS50894"/>
    </source>
</evidence>
<comment type="caution">
    <text evidence="22">The sequence shown here is derived from an EMBL/GenBank/DDBJ whole genome shotgun (WGS) entry which is preliminary data.</text>
</comment>
<dbReference type="Pfam" id="PF08447">
    <property type="entry name" value="PAS_3"/>
    <property type="match status" value="1"/>
</dbReference>
<dbReference type="Gene3D" id="3.30.450.40">
    <property type="match status" value="1"/>
</dbReference>